<comment type="caution">
    <text evidence="2">The sequence shown here is derived from an EMBL/GenBank/DDBJ whole genome shotgun (WGS) entry which is preliminary data.</text>
</comment>
<dbReference type="Proteomes" id="UP000192342">
    <property type="component" value="Unassembled WGS sequence"/>
</dbReference>
<gene>
    <name evidence="2" type="ORF">ATO7_00040</name>
</gene>
<dbReference type="STRING" id="1317117.ATO7_00040"/>
<accession>A0A1Y1SEX2</accession>
<protein>
    <submittedName>
        <fullName evidence="2">TonB system biopolymer transport component</fullName>
    </submittedName>
</protein>
<dbReference type="EMBL" id="AQQV01000001">
    <property type="protein sequence ID" value="ORE88217.1"/>
    <property type="molecule type" value="Genomic_DNA"/>
</dbReference>
<dbReference type="AlphaFoldDB" id="A0A1Y1SEX2"/>
<evidence type="ECO:0000256" key="1">
    <source>
        <dbReference type="SAM" id="Coils"/>
    </source>
</evidence>
<sequence length="299" mass="33174">MSSFAKHEAARAVTSGVGMMNKAVGLGLIFGLLGSSAVWAESVRDVLGQGEAFLVAQRESQQRIDAMDNQTQDVDAEYQRLLRQIEGLEAYNRQLQTQIDAQESEIARTDASISKATEVDRQLLPLLNNMVDTYAELVEVSPPFLPDERAERVGFLRDTVDRADVAAAEKFRQVLDAYMTELSYGNTIEAYNDVIVTEGGEREVNVLRLGRIGLYYQTADRMHTGRWNPETAQWEPLAAEYRNGVYQAIRVANKLTAPSLLSLPLPPPREPGRRAGYNGGLELSMAQRGQLEVALQEAQ</sequence>
<keyword evidence="3" id="KW-1185">Reference proteome</keyword>
<dbReference type="InterPro" id="IPR016866">
    <property type="entry name" value="UCP028069"/>
</dbReference>
<evidence type="ECO:0000313" key="3">
    <source>
        <dbReference type="Proteomes" id="UP000192342"/>
    </source>
</evidence>
<feature type="coiled-coil region" evidence="1">
    <location>
        <begin position="64"/>
        <end position="112"/>
    </location>
</feature>
<evidence type="ECO:0000313" key="2">
    <source>
        <dbReference type="EMBL" id="ORE88217.1"/>
    </source>
</evidence>
<proteinExistence type="predicted"/>
<name>A0A1Y1SEX2_9GAMM</name>
<keyword evidence="1" id="KW-0175">Coiled coil</keyword>
<reference evidence="2 3" key="1">
    <citation type="submission" date="2013-04" db="EMBL/GenBank/DDBJ databases">
        <title>Oceanococcus atlanticus 22II-S10r2 Genome Sequencing.</title>
        <authorList>
            <person name="Lai Q."/>
            <person name="Li G."/>
            <person name="Shao Z."/>
        </authorList>
    </citation>
    <scope>NUCLEOTIDE SEQUENCE [LARGE SCALE GENOMIC DNA]</scope>
    <source>
        <strain evidence="2 3">22II-S10r2</strain>
    </source>
</reference>
<organism evidence="2 3">
    <name type="scientific">Oceanococcus atlanticus</name>
    <dbReference type="NCBI Taxonomy" id="1317117"/>
    <lineage>
        <taxon>Bacteria</taxon>
        <taxon>Pseudomonadati</taxon>
        <taxon>Pseudomonadota</taxon>
        <taxon>Gammaproteobacteria</taxon>
        <taxon>Chromatiales</taxon>
        <taxon>Oceanococcaceae</taxon>
        <taxon>Oceanococcus</taxon>
    </lineage>
</organism>
<dbReference type="Pfam" id="PF11932">
    <property type="entry name" value="DUF3450"/>
    <property type="match status" value="1"/>
</dbReference>